<evidence type="ECO:0000256" key="1">
    <source>
        <dbReference type="SAM" id="MobiDB-lite"/>
    </source>
</evidence>
<dbReference type="Gramene" id="AET7Gv20416800.32">
    <property type="protein sequence ID" value="AET7Gv20416800.32"/>
    <property type="gene ID" value="AET7Gv20416800"/>
</dbReference>
<reference evidence="3" key="1">
    <citation type="journal article" date="2014" name="Science">
        <title>Ancient hybridizations among the ancestral genomes of bread wheat.</title>
        <authorList>
            <consortium name="International Wheat Genome Sequencing Consortium,"/>
            <person name="Marcussen T."/>
            <person name="Sandve S.R."/>
            <person name="Heier L."/>
            <person name="Spannagl M."/>
            <person name="Pfeifer M."/>
            <person name="Jakobsen K.S."/>
            <person name="Wulff B.B."/>
            <person name="Steuernagel B."/>
            <person name="Mayer K.F."/>
            <person name="Olsen O.A."/>
        </authorList>
    </citation>
    <scope>NUCLEOTIDE SEQUENCE [LARGE SCALE GENOMIC DNA]</scope>
    <source>
        <strain evidence="3">cv. AL8/78</strain>
    </source>
</reference>
<dbReference type="Gramene" id="AET7Gv20416800.27">
    <property type="protein sequence ID" value="AET7Gv20416800.27"/>
    <property type="gene ID" value="AET7Gv20416800"/>
</dbReference>
<reference evidence="2" key="5">
    <citation type="journal article" date="2021" name="G3 (Bethesda)">
        <title>Aegilops tauschii genome assembly Aet v5.0 features greater sequence contiguity and improved annotation.</title>
        <authorList>
            <person name="Wang L."/>
            <person name="Zhu T."/>
            <person name="Rodriguez J.C."/>
            <person name="Deal K.R."/>
            <person name="Dubcovsky J."/>
            <person name="McGuire P.E."/>
            <person name="Lux T."/>
            <person name="Spannagl M."/>
            <person name="Mayer K.F.X."/>
            <person name="Baldrich P."/>
            <person name="Meyers B.C."/>
            <person name="Huo N."/>
            <person name="Gu Y.Q."/>
            <person name="Zhou H."/>
            <person name="Devos K.M."/>
            <person name="Bennetzen J.L."/>
            <person name="Unver T."/>
            <person name="Budak H."/>
            <person name="Gulick P.J."/>
            <person name="Galiba G."/>
            <person name="Kalapos B."/>
            <person name="Nelson D.R."/>
            <person name="Li P."/>
            <person name="You F.M."/>
            <person name="Luo M.C."/>
            <person name="Dvorak J."/>
        </authorList>
    </citation>
    <scope>NUCLEOTIDE SEQUENCE [LARGE SCALE GENOMIC DNA]</scope>
    <source>
        <strain evidence="2">cv. AL8/78</strain>
    </source>
</reference>
<dbReference type="EnsemblPlants" id="AET7Gv20416800.27">
    <property type="protein sequence ID" value="AET7Gv20416800.27"/>
    <property type="gene ID" value="AET7Gv20416800"/>
</dbReference>
<keyword evidence="3" id="KW-1185">Reference proteome</keyword>
<accession>A0A453R0Y5</accession>
<dbReference type="EnsemblPlants" id="AET7Gv20416800.32">
    <property type="protein sequence ID" value="AET7Gv20416800.32"/>
    <property type="gene ID" value="AET7Gv20416800"/>
</dbReference>
<dbReference type="Proteomes" id="UP000015105">
    <property type="component" value="Chromosome 7D"/>
</dbReference>
<evidence type="ECO:0000313" key="3">
    <source>
        <dbReference type="Proteomes" id="UP000015105"/>
    </source>
</evidence>
<sequence>MSMAESNIHSTSKLGLHGYQPMEQDWRPPSSPPIWSSMAAIQQALSSLPPHASPGRAQTPTSPTTRRMFGQQAVVQLGLFLLLHAEPGKIMVFSHSLVNNIYTVGMREEILYCLEKDMRNYQASI</sequence>
<name>A0A453R0Y5_AEGTS</name>
<feature type="compositionally biased region" description="Polar residues" evidence="1">
    <location>
        <begin position="56"/>
        <end position="65"/>
    </location>
</feature>
<organism evidence="2 3">
    <name type="scientific">Aegilops tauschii subsp. strangulata</name>
    <name type="common">Goatgrass</name>
    <dbReference type="NCBI Taxonomy" id="200361"/>
    <lineage>
        <taxon>Eukaryota</taxon>
        <taxon>Viridiplantae</taxon>
        <taxon>Streptophyta</taxon>
        <taxon>Embryophyta</taxon>
        <taxon>Tracheophyta</taxon>
        <taxon>Spermatophyta</taxon>
        <taxon>Magnoliopsida</taxon>
        <taxon>Liliopsida</taxon>
        <taxon>Poales</taxon>
        <taxon>Poaceae</taxon>
        <taxon>BOP clade</taxon>
        <taxon>Pooideae</taxon>
        <taxon>Triticodae</taxon>
        <taxon>Triticeae</taxon>
        <taxon>Triticinae</taxon>
        <taxon>Aegilops</taxon>
    </lineage>
</organism>
<reference evidence="2" key="3">
    <citation type="journal article" date="2017" name="Nature">
        <title>Genome sequence of the progenitor of the wheat D genome Aegilops tauschii.</title>
        <authorList>
            <person name="Luo M.C."/>
            <person name="Gu Y.Q."/>
            <person name="Puiu D."/>
            <person name="Wang H."/>
            <person name="Twardziok S.O."/>
            <person name="Deal K.R."/>
            <person name="Huo N."/>
            <person name="Zhu T."/>
            <person name="Wang L."/>
            <person name="Wang Y."/>
            <person name="McGuire P.E."/>
            <person name="Liu S."/>
            <person name="Long H."/>
            <person name="Ramasamy R.K."/>
            <person name="Rodriguez J.C."/>
            <person name="Van S.L."/>
            <person name="Yuan L."/>
            <person name="Wang Z."/>
            <person name="Xia Z."/>
            <person name="Xiao L."/>
            <person name="Anderson O.D."/>
            <person name="Ouyang S."/>
            <person name="Liang Y."/>
            <person name="Zimin A.V."/>
            <person name="Pertea G."/>
            <person name="Qi P."/>
            <person name="Bennetzen J.L."/>
            <person name="Dai X."/>
            <person name="Dawson M.W."/>
            <person name="Muller H.G."/>
            <person name="Kugler K."/>
            <person name="Rivarola-Duarte L."/>
            <person name="Spannagl M."/>
            <person name="Mayer K.F.X."/>
            <person name="Lu F.H."/>
            <person name="Bevan M.W."/>
            <person name="Leroy P."/>
            <person name="Li P."/>
            <person name="You F.M."/>
            <person name="Sun Q."/>
            <person name="Liu Z."/>
            <person name="Lyons E."/>
            <person name="Wicker T."/>
            <person name="Salzberg S.L."/>
            <person name="Devos K.M."/>
            <person name="Dvorak J."/>
        </authorList>
    </citation>
    <scope>NUCLEOTIDE SEQUENCE [LARGE SCALE GENOMIC DNA]</scope>
    <source>
        <strain evidence="2">cv. AL8/78</strain>
    </source>
</reference>
<proteinExistence type="predicted"/>
<reference evidence="3" key="2">
    <citation type="journal article" date="2017" name="Nat. Plants">
        <title>The Aegilops tauschii genome reveals multiple impacts of transposons.</title>
        <authorList>
            <person name="Zhao G."/>
            <person name="Zou C."/>
            <person name="Li K."/>
            <person name="Wang K."/>
            <person name="Li T."/>
            <person name="Gao L."/>
            <person name="Zhang X."/>
            <person name="Wang H."/>
            <person name="Yang Z."/>
            <person name="Liu X."/>
            <person name="Jiang W."/>
            <person name="Mao L."/>
            <person name="Kong X."/>
            <person name="Jiao Y."/>
            <person name="Jia J."/>
        </authorList>
    </citation>
    <scope>NUCLEOTIDE SEQUENCE [LARGE SCALE GENOMIC DNA]</scope>
    <source>
        <strain evidence="3">cv. AL8/78</strain>
    </source>
</reference>
<protein>
    <submittedName>
        <fullName evidence="2">Uncharacterized protein</fullName>
    </submittedName>
</protein>
<reference evidence="2" key="4">
    <citation type="submission" date="2019-03" db="UniProtKB">
        <authorList>
            <consortium name="EnsemblPlants"/>
        </authorList>
    </citation>
    <scope>IDENTIFICATION</scope>
</reference>
<evidence type="ECO:0000313" key="2">
    <source>
        <dbReference type="EnsemblPlants" id="AET7Gv20416800.32"/>
    </source>
</evidence>
<dbReference type="AlphaFoldDB" id="A0A453R0Y5"/>
<feature type="region of interest" description="Disordered" evidence="1">
    <location>
        <begin position="46"/>
        <end position="65"/>
    </location>
</feature>